<reference evidence="15" key="1">
    <citation type="submission" date="2022-03" db="EMBL/GenBank/DDBJ databases">
        <authorList>
            <person name="Martin C."/>
        </authorList>
    </citation>
    <scope>NUCLEOTIDE SEQUENCE</scope>
</reference>
<evidence type="ECO:0000256" key="2">
    <source>
        <dbReference type="ARBA" id="ARBA00004123"/>
    </source>
</evidence>
<protein>
    <recommendedName>
        <fullName evidence="4">Actin-related protein 8</fullName>
    </recommendedName>
</protein>
<proteinExistence type="inferred from homology"/>
<comment type="caution">
    <text evidence="15">The sequence shown here is derived from an EMBL/GenBank/DDBJ whole genome shotgun (WGS) entry which is preliminary data.</text>
</comment>
<dbReference type="CDD" id="cd10206">
    <property type="entry name" value="ASKHA_NBD_Arp8-like"/>
    <property type="match status" value="1"/>
</dbReference>
<keyword evidence="10" id="KW-0233">DNA recombination</keyword>
<comment type="subcellular location">
    <subcellularLocation>
        <location evidence="2">Nucleus</location>
    </subcellularLocation>
</comment>
<evidence type="ECO:0000313" key="15">
    <source>
        <dbReference type="EMBL" id="CAH1797829.1"/>
    </source>
</evidence>
<dbReference type="PANTHER" id="PTHR11937">
    <property type="entry name" value="ACTIN"/>
    <property type="match status" value="1"/>
</dbReference>
<dbReference type="Proteomes" id="UP000749559">
    <property type="component" value="Unassembled WGS sequence"/>
</dbReference>
<keyword evidence="5" id="KW-0547">Nucleotide-binding</keyword>
<dbReference type="Pfam" id="PF00022">
    <property type="entry name" value="Actin"/>
    <property type="match status" value="1"/>
</dbReference>
<evidence type="ECO:0000256" key="13">
    <source>
        <dbReference type="ARBA" id="ARBA00025560"/>
    </source>
</evidence>
<name>A0A8S4PX40_OWEFU</name>
<keyword evidence="8" id="KW-0805">Transcription regulation</keyword>
<dbReference type="GO" id="GO:0006310">
    <property type="term" value="P:DNA recombination"/>
    <property type="evidence" value="ECO:0007669"/>
    <property type="project" value="UniProtKB-KW"/>
</dbReference>
<evidence type="ECO:0000256" key="10">
    <source>
        <dbReference type="ARBA" id="ARBA00023172"/>
    </source>
</evidence>
<comment type="similarity">
    <text evidence="3">Belongs to the actin family. ARP8 subfamily.</text>
</comment>
<dbReference type="Gene3D" id="3.90.640.10">
    <property type="entry name" value="Actin, Chain A, domain 4"/>
    <property type="match status" value="1"/>
</dbReference>
<dbReference type="AlphaFoldDB" id="A0A8S4PX40"/>
<feature type="region of interest" description="Disordered" evidence="14">
    <location>
        <begin position="421"/>
        <end position="475"/>
    </location>
</feature>
<keyword evidence="16" id="KW-1185">Reference proteome</keyword>
<dbReference type="Gene3D" id="3.30.420.40">
    <property type="match status" value="2"/>
</dbReference>
<dbReference type="EMBL" id="CAIIXF020000010">
    <property type="protein sequence ID" value="CAH1797829.1"/>
    <property type="molecule type" value="Genomic_DNA"/>
</dbReference>
<dbReference type="InterPro" id="IPR004000">
    <property type="entry name" value="Actin"/>
</dbReference>
<keyword evidence="11" id="KW-0234">DNA repair</keyword>
<dbReference type="GO" id="GO:0005524">
    <property type="term" value="F:ATP binding"/>
    <property type="evidence" value="ECO:0007669"/>
    <property type="project" value="UniProtKB-KW"/>
</dbReference>
<dbReference type="InterPro" id="IPR043129">
    <property type="entry name" value="ATPase_NBD"/>
</dbReference>
<evidence type="ECO:0000256" key="11">
    <source>
        <dbReference type="ARBA" id="ARBA00023204"/>
    </source>
</evidence>
<evidence type="ECO:0000256" key="8">
    <source>
        <dbReference type="ARBA" id="ARBA00023015"/>
    </source>
</evidence>
<dbReference type="GO" id="GO:0006281">
    <property type="term" value="P:DNA repair"/>
    <property type="evidence" value="ECO:0007669"/>
    <property type="project" value="UniProtKB-KW"/>
</dbReference>
<evidence type="ECO:0000256" key="14">
    <source>
        <dbReference type="SAM" id="MobiDB-lite"/>
    </source>
</evidence>
<dbReference type="OrthoDB" id="5572108at2759"/>
<keyword evidence="7" id="KW-0067">ATP-binding</keyword>
<organism evidence="15 16">
    <name type="scientific">Owenia fusiformis</name>
    <name type="common">Polychaete worm</name>
    <dbReference type="NCBI Taxonomy" id="6347"/>
    <lineage>
        <taxon>Eukaryota</taxon>
        <taxon>Metazoa</taxon>
        <taxon>Spiralia</taxon>
        <taxon>Lophotrochozoa</taxon>
        <taxon>Annelida</taxon>
        <taxon>Polychaeta</taxon>
        <taxon>Sedentaria</taxon>
        <taxon>Canalipalpata</taxon>
        <taxon>Sabellida</taxon>
        <taxon>Oweniida</taxon>
        <taxon>Oweniidae</taxon>
        <taxon>Owenia</taxon>
    </lineage>
</organism>
<keyword evidence="9" id="KW-0804">Transcription</keyword>
<gene>
    <name evidence="15" type="ORF">OFUS_LOCUS22046</name>
</gene>
<dbReference type="FunFam" id="3.30.420.40:FF:000121">
    <property type="entry name" value="Actin-related protein 8"/>
    <property type="match status" value="1"/>
</dbReference>
<keyword evidence="6" id="KW-0227">DNA damage</keyword>
<evidence type="ECO:0000256" key="1">
    <source>
        <dbReference type="ARBA" id="ARBA00003520"/>
    </source>
</evidence>
<dbReference type="FunFam" id="3.30.420.40:FF:000100">
    <property type="entry name" value="Actin-related protein 8"/>
    <property type="match status" value="1"/>
</dbReference>
<evidence type="ECO:0000256" key="7">
    <source>
        <dbReference type="ARBA" id="ARBA00022840"/>
    </source>
</evidence>
<comment type="function">
    <text evidence="13">Plays an important role in the functional organization of mitotic chromosomes. Exhibits low basal ATPase activity, and unable to polymerize.</text>
</comment>
<sequence length="598" mass="67677">MIMPPTAVKRPFNQTQSSDIVSEPIQGTAIVVIHPGSQYLRIGRASDTFPQTVPHCIARRHKSSGQKNYEDPLVLRRERQHADIKSQEKIGIRQAEDAIKLRPTIDGSPRIPTSFKQLASHNSSVQAIQSDVLSQVKWTATEYKPEYLVGEEALYVKPSDQYDLHWPLRRGCFNIHEGHNGTPTSVIQDMEHIWGHVISNLLDIPLKDLRHYRAVLLIPDIYNRDDVSKLMTLLLERLGFGAAIFHQESVCAIFGAGVPSACVVDVGAQKTSVCCVDDGLSQRNSRVTMEYGGCDIDWAFHRLLQMSAFPYKECRLGNRLDALMMQELKESHCHMDQNTQGVLDATIHVKQPSKKITKYSVKFGDERILAPMGLFYPDMFGIQGKNLKRVHQRNQGQSSDPLDENYLIQTQSKQEQSAKLVAARKKAEQANQNVSETPGELEDSRLDAMDEDSNEATDSQDISIAGNKTLAEENEKDDTSALLGLDDAILWSIDRCSSDEMKKKMYSCIVVVGGGLNFEGSQAWLQYRIWTKMPAHYRIQLETMDVITKAKDMEPQLTCWKGATIMCCCDTAHELWIKRREWEKDGVKVLRERTPFVW</sequence>
<evidence type="ECO:0000256" key="12">
    <source>
        <dbReference type="ARBA" id="ARBA00023242"/>
    </source>
</evidence>
<keyword evidence="12" id="KW-0539">Nucleus</keyword>
<evidence type="ECO:0000313" key="16">
    <source>
        <dbReference type="Proteomes" id="UP000749559"/>
    </source>
</evidence>
<evidence type="ECO:0000256" key="9">
    <source>
        <dbReference type="ARBA" id="ARBA00023163"/>
    </source>
</evidence>
<evidence type="ECO:0000256" key="4">
    <source>
        <dbReference type="ARBA" id="ARBA00021608"/>
    </source>
</evidence>
<dbReference type="SUPFAM" id="SSF53067">
    <property type="entry name" value="Actin-like ATPase domain"/>
    <property type="match status" value="2"/>
</dbReference>
<dbReference type="GO" id="GO:0005634">
    <property type="term" value="C:nucleus"/>
    <property type="evidence" value="ECO:0007669"/>
    <property type="project" value="UniProtKB-SubCell"/>
</dbReference>
<accession>A0A8S4PX40</accession>
<evidence type="ECO:0000256" key="5">
    <source>
        <dbReference type="ARBA" id="ARBA00022741"/>
    </source>
</evidence>
<dbReference type="SMART" id="SM00268">
    <property type="entry name" value="ACTIN"/>
    <property type="match status" value="1"/>
</dbReference>
<evidence type="ECO:0000256" key="3">
    <source>
        <dbReference type="ARBA" id="ARBA00007720"/>
    </source>
</evidence>
<evidence type="ECO:0000256" key="6">
    <source>
        <dbReference type="ARBA" id="ARBA00022763"/>
    </source>
</evidence>
<comment type="function">
    <text evidence="1">Actins are highly conserved proteins that are involved in various types of cell motility and are ubiquitously expressed in all eukaryotic cells.</text>
</comment>